<feature type="binding site" evidence="10">
    <location>
        <position position="141"/>
    </location>
    <ligand>
        <name>S-adenosyl-L-methionine</name>
        <dbReference type="ChEBI" id="CHEBI:59789"/>
    </ligand>
</feature>
<dbReference type="OrthoDB" id="203237at2759"/>
<accession>A0A3E2HAW6</accession>
<feature type="compositionally biased region" description="Polar residues" evidence="11">
    <location>
        <begin position="47"/>
        <end position="57"/>
    </location>
</feature>
<evidence type="ECO:0000256" key="3">
    <source>
        <dbReference type="ARBA" id="ARBA00012834"/>
    </source>
</evidence>
<evidence type="ECO:0000256" key="11">
    <source>
        <dbReference type="SAM" id="MobiDB-lite"/>
    </source>
</evidence>
<comment type="caution">
    <text evidence="12">The sequence shown here is derived from an EMBL/GenBank/DDBJ whole genome shotgun (WGS) entry which is preliminary data.</text>
</comment>
<protein>
    <recommendedName>
        <fullName evidence="4">Leucine carboxyl methyltransferase 1</fullName>
        <ecNumber evidence="3">2.1.1.233</ecNumber>
    </recommendedName>
    <alternativeName>
        <fullName evidence="8">Protein phosphatase methyltransferase 1</fullName>
    </alternativeName>
    <alternativeName>
        <fullName evidence="9">[Phosphatase 2A protein]-leucine-carboxy methyltransferase 1</fullName>
    </alternativeName>
</protein>
<name>A0A3E2HAW6_SCYLI</name>
<dbReference type="Proteomes" id="UP000258309">
    <property type="component" value="Unassembled WGS sequence"/>
</dbReference>
<dbReference type="Pfam" id="PF04072">
    <property type="entry name" value="LCM"/>
    <property type="match status" value="1"/>
</dbReference>
<comment type="similarity">
    <text evidence="2">Belongs to the methyltransferase superfamily. LCMT family.</text>
</comment>
<evidence type="ECO:0000256" key="7">
    <source>
        <dbReference type="ARBA" id="ARBA00022691"/>
    </source>
</evidence>
<feature type="non-terminal residue" evidence="12">
    <location>
        <position position="399"/>
    </location>
</feature>
<evidence type="ECO:0000256" key="10">
    <source>
        <dbReference type="PIRSR" id="PIRSR016305-1"/>
    </source>
</evidence>
<dbReference type="InterPro" id="IPR007213">
    <property type="entry name" value="Ppm1/Ppm2/Tcmp"/>
</dbReference>
<dbReference type="AlphaFoldDB" id="A0A3E2HAW6"/>
<evidence type="ECO:0000256" key="5">
    <source>
        <dbReference type="ARBA" id="ARBA00022603"/>
    </source>
</evidence>
<dbReference type="InterPro" id="IPR016651">
    <property type="entry name" value="LCMT1"/>
</dbReference>
<evidence type="ECO:0000256" key="2">
    <source>
        <dbReference type="ARBA" id="ARBA00010703"/>
    </source>
</evidence>
<dbReference type="STRING" id="5539.A0A3E2HAW6"/>
<evidence type="ECO:0000256" key="9">
    <source>
        <dbReference type="ARBA" id="ARBA00032526"/>
    </source>
</evidence>
<evidence type="ECO:0000256" key="8">
    <source>
        <dbReference type="ARBA" id="ARBA00029681"/>
    </source>
</evidence>
<keyword evidence="7 10" id="KW-0949">S-adenosyl-L-methionine</keyword>
<dbReference type="GO" id="GO:0018423">
    <property type="term" value="F:protein C-terminal leucine carboxyl O-methyltransferase activity"/>
    <property type="evidence" value="ECO:0007669"/>
    <property type="project" value="UniProtKB-EC"/>
</dbReference>
<feature type="binding site" evidence="10">
    <location>
        <position position="100"/>
    </location>
    <ligand>
        <name>S-adenosyl-L-methionine</name>
        <dbReference type="ChEBI" id="CHEBI:59789"/>
    </ligand>
</feature>
<feature type="non-terminal residue" evidence="12">
    <location>
        <position position="1"/>
    </location>
</feature>
<dbReference type="EC" id="2.1.1.233" evidence="3"/>
<dbReference type="PANTHER" id="PTHR13600">
    <property type="entry name" value="LEUCINE CARBOXYL METHYLTRANSFERASE"/>
    <property type="match status" value="1"/>
</dbReference>
<dbReference type="OMA" id="IIYEPIR"/>
<evidence type="ECO:0000256" key="6">
    <source>
        <dbReference type="ARBA" id="ARBA00022679"/>
    </source>
</evidence>
<feature type="binding site" evidence="10">
    <location>
        <position position="255"/>
    </location>
    <ligand>
        <name>S-adenosyl-L-methionine</name>
        <dbReference type="ChEBI" id="CHEBI:59789"/>
    </ligand>
</feature>
<dbReference type="PANTHER" id="PTHR13600:SF21">
    <property type="entry name" value="LEUCINE CARBOXYL METHYLTRANSFERASE 1"/>
    <property type="match status" value="1"/>
</dbReference>
<reference evidence="12 13" key="1">
    <citation type="submission" date="2018-05" db="EMBL/GenBank/DDBJ databases">
        <title>Draft genome sequence of Scytalidium lignicola DSM 105466, a ubiquitous saprotrophic fungus.</title>
        <authorList>
            <person name="Buettner E."/>
            <person name="Gebauer A.M."/>
            <person name="Hofrichter M."/>
            <person name="Liers C."/>
            <person name="Kellner H."/>
        </authorList>
    </citation>
    <scope>NUCLEOTIDE SEQUENCE [LARGE SCALE GENOMIC DNA]</scope>
    <source>
        <strain evidence="12 13">DSM 105466</strain>
    </source>
</reference>
<evidence type="ECO:0000313" key="13">
    <source>
        <dbReference type="Proteomes" id="UP000258309"/>
    </source>
</evidence>
<keyword evidence="13" id="KW-1185">Reference proteome</keyword>
<evidence type="ECO:0000313" key="12">
    <source>
        <dbReference type="EMBL" id="RFU30576.1"/>
    </source>
</evidence>
<keyword evidence="5" id="KW-0489">Methyltransferase</keyword>
<dbReference type="EMBL" id="NCSJ02000097">
    <property type="protein sequence ID" value="RFU30576.1"/>
    <property type="molecule type" value="Genomic_DNA"/>
</dbReference>
<dbReference type="InterPro" id="IPR029063">
    <property type="entry name" value="SAM-dependent_MTases_sf"/>
</dbReference>
<feature type="region of interest" description="Disordered" evidence="11">
    <location>
        <begin position="1"/>
        <end position="58"/>
    </location>
</feature>
<evidence type="ECO:0000256" key="4">
    <source>
        <dbReference type="ARBA" id="ARBA00017497"/>
    </source>
</evidence>
<comment type="catalytic activity">
    <reaction evidence="1">
        <text>[phosphatase 2A protein]-C-terminal L-leucine + S-adenosyl-L-methionine = [phosphatase 2A protein]-C-terminal L-leucine methyl ester + S-adenosyl-L-homocysteine</text>
        <dbReference type="Rhea" id="RHEA:48544"/>
        <dbReference type="Rhea" id="RHEA-COMP:12134"/>
        <dbReference type="Rhea" id="RHEA-COMP:12135"/>
        <dbReference type="ChEBI" id="CHEBI:57856"/>
        <dbReference type="ChEBI" id="CHEBI:59789"/>
        <dbReference type="ChEBI" id="CHEBI:90516"/>
        <dbReference type="ChEBI" id="CHEBI:90517"/>
        <dbReference type="EC" id="2.1.1.233"/>
    </reaction>
</comment>
<dbReference type="GO" id="GO:0032259">
    <property type="term" value="P:methylation"/>
    <property type="evidence" value="ECO:0007669"/>
    <property type="project" value="UniProtKB-KW"/>
</dbReference>
<organism evidence="12 13">
    <name type="scientific">Scytalidium lignicola</name>
    <name type="common">Hyphomycete</name>
    <dbReference type="NCBI Taxonomy" id="5539"/>
    <lineage>
        <taxon>Eukaryota</taxon>
        <taxon>Fungi</taxon>
        <taxon>Dikarya</taxon>
        <taxon>Ascomycota</taxon>
        <taxon>Pezizomycotina</taxon>
        <taxon>Leotiomycetes</taxon>
        <taxon>Leotiomycetes incertae sedis</taxon>
        <taxon>Scytalidium</taxon>
    </lineage>
</organism>
<dbReference type="SUPFAM" id="SSF53335">
    <property type="entry name" value="S-adenosyl-L-methionine-dependent methyltransferases"/>
    <property type="match status" value="1"/>
</dbReference>
<evidence type="ECO:0000256" key="1">
    <source>
        <dbReference type="ARBA" id="ARBA00000724"/>
    </source>
</evidence>
<dbReference type="Gene3D" id="3.40.50.150">
    <property type="entry name" value="Vaccinia Virus protein VP39"/>
    <property type="match status" value="1"/>
</dbReference>
<gene>
    <name evidence="12" type="ORF">B7463_g5789</name>
</gene>
<keyword evidence="6" id="KW-0808">Transferase</keyword>
<feature type="compositionally biased region" description="Basic residues" evidence="11">
    <location>
        <begin position="26"/>
        <end position="38"/>
    </location>
</feature>
<dbReference type="PIRSF" id="PIRSF016305">
    <property type="entry name" value="LCM_mtfrase"/>
    <property type="match status" value="1"/>
</dbReference>
<feature type="binding site" evidence="10">
    <location>
        <begin position="228"/>
        <end position="229"/>
    </location>
    <ligand>
        <name>S-adenosyl-L-methionine</name>
        <dbReference type="ChEBI" id="CHEBI:59789"/>
    </ligand>
</feature>
<proteinExistence type="inferred from homology"/>
<sequence>MPNLISCEGENMSAPQIPNLLSLRGSRGRGRGRGRGGHPTRSSRSGAQSDETIQGTDTDAAVSRLSAVTLGYLEDRYAEHFVSGPAIRRLPIINRGTYTRTSTLDLLINAFLSSSGSKTPTSSSPSASAAQLQTKQIISLGAGTDTRYFRIRDQNLHKNVIYHEFDFPRVTEVKYRVVQNSPSLRNQENVFRRFDGPDGETSAEAAEWGYLNNIDGKDQCGYICHPLDLRNLTSLPSLQSLRSLRDDIPTLIISECCLCYFEVDIARDIIKWFQDKIPSLGIVLYEPIGSNDSFGQMMVSNLAARNIVMPTVQRYKTLDDQKERLVELGFGNPDGDQKAVSIEHIWNKWIPNEEKRRVDRLEGLDEVEEWILLAQHYGVVWGWSGGSEWDCWSELPVVT</sequence>